<evidence type="ECO:0000313" key="2">
    <source>
        <dbReference type="Proteomes" id="UP000243006"/>
    </source>
</evidence>
<comment type="caution">
    <text evidence="1">The sequence shown here is derived from an EMBL/GenBank/DDBJ whole genome shotgun (WGS) entry which is preliminary data.</text>
</comment>
<feature type="non-terminal residue" evidence="1">
    <location>
        <position position="1"/>
    </location>
</feature>
<gene>
    <name evidence="1" type="ORF">D917_03655</name>
</gene>
<reference evidence="1 2" key="1">
    <citation type="submission" date="2015-04" db="EMBL/GenBank/DDBJ databases">
        <title>Draft genome of the roundworm Trichinella nativa.</title>
        <authorList>
            <person name="Mitreva M."/>
        </authorList>
    </citation>
    <scope>NUCLEOTIDE SEQUENCE [LARGE SCALE GENOMIC DNA]</scope>
    <source>
        <strain evidence="1 2">ISS45</strain>
    </source>
</reference>
<evidence type="ECO:0000313" key="1">
    <source>
        <dbReference type="EMBL" id="OUC41069.1"/>
    </source>
</evidence>
<dbReference type="AlphaFoldDB" id="A0A1Y3EBR2"/>
<organism evidence="1 2">
    <name type="scientific">Trichinella nativa</name>
    <dbReference type="NCBI Taxonomy" id="6335"/>
    <lineage>
        <taxon>Eukaryota</taxon>
        <taxon>Metazoa</taxon>
        <taxon>Ecdysozoa</taxon>
        <taxon>Nematoda</taxon>
        <taxon>Enoplea</taxon>
        <taxon>Dorylaimia</taxon>
        <taxon>Trichinellida</taxon>
        <taxon>Trichinellidae</taxon>
        <taxon>Trichinella</taxon>
    </lineage>
</organism>
<protein>
    <submittedName>
        <fullName evidence="1">Uncharacterized protein</fullName>
    </submittedName>
</protein>
<proteinExistence type="predicted"/>
<name>A0A1Y3EBR2_9BILA</name>
<dbReference type="Proteomes" id="UP000243006">
    <property type="component" value="Unassembled WGS sequence"/>
</dbReference>
<sequence>GKIGQDYSYNPTRIKETRRLNDVSRNLQFNREVPTVTNKEEIPALAHEEEVPALTYENQAPKKSEVTPGILESILALE</sequence>
<feature type="non-terminal residue" evidence="1">
    <location>
        <position position="78"/>
    </location>
</feature>
<dbReference type="EMBL" id="LVZM01021927">
    <property type="protein sequence ID" value="OUC41069.1"/>
    <property type="molecule type" value="Genomic_DNA"/>
</dbReference>
<accession>A0A1Y3EBR2</accession>